<evidence type="ECO:0000256" key="1">
    <source>
        <dbReference type="ARBA" id="ARBA00003408"/>
    </source>
</evidence>
<dbReference type="AlphaFoldDB" id="E6UH61"/>
<evidence type="ECO:0000256" key="11">
    <source>
        <dbReference type="ARBA" id="ARBA00023136"/>
    </source>
</evidence>
<gene>
    <name evidence="14" type="ordered locus">Rumal_1552</name>
</gene>
<dbReference type="InterPro" id="IPR002528">
    <property type="entry name" value="MATE_fam"/>
</dbReference>
<feature type="transmembrane region" description="Helical" evidence="13">
    <location>
        <begin position="316"/>
        <end position="336"/>
    </location>
</feature>
<evidence type="ECO:0000256" key="2">
    <source>
        <dbReference type="ARBA" id="ARBA00004651"/>
    </source>
</evidence>
<dbReference type="HOGENOM" id="CLU_012893_5_0_9"/>
<dbReference type="STRING" id="697329.Rumal_1552"/>
<dbReference type="CDD" id="cd13138">
    <property type="entry name" value="MATE_yoeA_like"/>
    <property type="match status" value="1"/>
</dbReference>
<keyword evidence="9 13" id="KW-1133">Transmembrane helix</keyword>
<evidence type="ECO:0000313" key="15">
    <source>
        <dbReference type="Proteomes" id="UP000006919"/>
    </source>
</evidence>
<feature type="transmembrane region" description="Helical" evidence="13">
    <location>
        <begin position="384"/>
        <end position="405"/>
    </location>
</feature>
<feature type="transmembrane region" description="Helical" evidence="13">
    <location>
        <begin position="164"/>
        <end position="187"/>
    </location>
</feature>
<keyword evidence="5" id="KW-0813">Transport</keyword>
<dbReference type="KEGG" id="ral:Rumal_1552"/>
<feature type="transmembrane region" description="Helical" evidence="13">
    <location>
        <begin position="356"/>
        <end position="377"/>
    </location>
</feature>
<feature type="transmembrane region" description="Helical" evidence="13">
    <location>
        <begin position="97"/>
        <end position="122"/>
    </location>
</feature>
<sequence length="451" mass="48273">MKNNNFTEGAILPKLLRFMLPVLFAMFLQSLYGAVDLLVVGRFGTDADVSAVSTGSQIVQTLTNLIVSFSMGITVAVGQKIGQGRPKEASKIIGTGLIIFALTGVLFTLISIIGAGGLAFVMQAPKEAFDLTKSYIRICGGGFLIITAYNLLGSIFRGLGDSKTPLIAVGIACVFNIIGDLFFVSVMHLGASGAAIATVIAQLISVVISFFIIKMKELPFELNRTYLKIENHYAMNIIRIGSPIALQDFLVGISFLVMLAIVNNIGVTESAGVGVAQKVCGFIMLVPAAFMQSMSAFVAQNYGAGHNDRAVKTLRTGIAVSVFFGVVMFFVTFFRGDLLAGIFSNKPGTVAAAYDYLKAYAIDCLLTCFLFCFIGFYNGIAKTGFVMIQGIAGAFLVRIPVAFVMQHFGGGSLFLIGLATPCSTVLQIIMCFAVYVQFKRSIDRKAEKTSL</sequence>
<feature type="transmembrane region" description="Helical" evidence="13">
    <location>
        <begin position="233"/>
        <end position="262"/>
    </location>
</feature>
<evidence type="ECO:0000256" key="13">
    <source>
        <dbReference type="SAM" id="Phobius"/>
    </source>
</evidence>
<protein>
    <recommendedName>
        <fullName evidence="4">Probable multidrug resistance protein NorM</fullName>
    </recommendedName>
    <alternativeName>
        <fullName evidence="12">Multidrug-efflux transporter</fullName>
    </alternativeName>
</protein>
<proteinExistence type="inferred from homology"/>
<organism evidence="14 15">
    <name type="scientific">Ruminococcus albus (strain ATCC 27210 / DSM 20455 / JCM 14654 / NCDO 2250 / 7)</name>
    <dbReference type="NCBI Taxonomy" id="697329"/>
    <lineage>
        <taxon>Bacteria</taxon>
        <taxon>Bacillati</taxon>
        <taxon>Bacillota</taxon>
        <taxon>Clostridia</taxon>
        <taxon>Eubacteriales</taxon>
        <taxon>Oscillospiraceae</taxon>
        <taxon>Ruminococcus</taxon>
    </lineage>
</organism>
<evidence type="ECO:0000256" key="3">
    <source>
        <dbReference type="ARBA" id="ARBA00010199"/>
    </source>
</evidence>
<keyword evidence="6" id="KW-0050">Antiport</keyword>
<dbReference type="GO" id="GO:0015297">
    <property type="term" value="F:antiporter activity"/>
    <property type="evidence" value="ECO:0007669"/>
    <property type="project" value="UniProtKB-KW"/>
</dbReference>
<feature type="transmembrane region" description="Helical" evidence="13">
    <location>
        <begin position="193"/>
        <end position="213"/>
    </location>
</feature>
<evidence type="ECO:0000313" key="14">
    <source>
        <dbReference type="EMBL" id="ADU22053.1"/>
    </source>
</evidence>
<dbReference type="PIRSF" id="PIRSF006603">
    <property type="entry name" value="DinF"/>
    <property type="match status" value="1"/>
</dbReference>
<evidence type="ECO:0000256" key="10">
    <source>
        <dbReference type="ARBA" id="ARBA00023065"/>
    </source>
</evidence>
<dbReference type="Pfam" id="PF01554">
    <property type="entry name" value="MatE"/>
    <property type="match status" value="2"/>
</dbReference>
<dbReference type="InterPro" id="IPR048279">
    <property type="entry name" value="MdtK-like"/>
</dbReference>
<comment type="function">
    <text evidence="1">Multidrug efflux pump.</text>
</comment>
<evidence type="ECO:0000256" key="5">
    <source>
        <dbReference type="ARBA" id="ARBA00022448"/>
    </source>
</evidence>
<evidence type="ECO:0000256" key="6">
    <source>
        <dbReference type="ARBA" id="ARBA00022449"/>
    </source>
</evidence>
<feature type="transmembrane region" description="Helical" evidence="13">
    <location>
        <begin position="57"/>
        <end position="77"/>
    </location>
</feature>
<keyword evidence="11 13" id="KW-0472">Membrane</keyword>
<evidence type="ECO:0000256" key="8">
    <source>
        <dbReference type="ARBA" id="ARBA00022692"/>
    </source>
</evidence>
<keyword evidence="8 13" id="KW-0812">Transmembrane</keyword>
<name>E6UH61_RUMA7</name>
<evidence type="ECO:0000256" key="4">
    <source>
        <dbReference type="ARBA" id="ARBA00020268"/>
    </source>
</evidence>
<dbReference type="PANTHER" id="PTHR43298:SF2">
    <property type="entry name" value="FMN_FAD EXPORTER YEEO-RELATED"/>
    <property type="match status" value="1"/>
</dbReference>
<dbReference type="NCBIfam" id="TIGR00797">
    <property type="entry name" value="matE"/>
    <property type="match status" value="1"/>
</dbReference>
<dbReference type="GO" id="GO:0006811">
    <property type="term" value="P:monoatomic ion transport"/>
    <property type="evidence" value="ECO:0007669"/>
    <property type="project" value="UniProtKB-KW"/>
</dbReference>
<comment type="subcellular location">
    <subcellularLocation>
        <location evidence="2">Cell membrane</location>
        <topology evidence="2">Multi-pass membrane protein</topology>
    </subcellularLocation>
</comment>
<feature type="transmembrane region" description="Helical" evidence="13">
    <location>
        <begin position="411"/>
        <end position="436"/>
    </location>
</feature>
<dbReference type="Proteomes" id="UP000006919">
    <property type="component" value="Chromosome"/>
</dbReference>
<evidence type="ECO:0000256" key="12">
    <source>
        <dbReference type="ARBA" id="ARBA00031636"/>
    </source>
</evidence>
<dbReference type="RefSeq" id="WP_013498218.1">
    <property type="nucleotide sequence ID" value="NC_014833.1"/>
</dbReference>
<feature type="transmembrane region" description="Helical" evidence="13">
    <location>
        <begin position="134"/>
        <end position="152"/>
    </location>
</feature>
<keyword evidence="10" id="KW-0406">Ion transport</keyword>
<dbReference type="PANTHER" id="PTHR43298">
    <property type="entry name" value="MULTIDRUG RESISTANCE PROTEIN NORM-RELATED"/>
    <property type="match status" value="1"/>
</dbReference>
<evidence type="ECO:0000256" key="9">
    <source>
        <dbReference type="ARBA" id="ARBA00022989"/>
    </source>
</evidence>
<reference evidence="14 15" key="1">
    <citation type="journal article" date="2011" name="J. Bacteriol.">
        <title>Complete genome of the cellulolytic ruminal bacterium Ruminococcus albus 7.</title>
        <authorList>
            <person name="Suen G."/>
            <person name="Stevenson D.M."/>
            <person name="Bruce D.C."/>
            <person name="Chertkov O."/>
            <person name="Copeland A."/>
            <person name="Cheng J.F."/>
            <person name="Detter C."/>
            <person name="Detter J.C."/>
            <person name="Goodwin L.A."/>
            <person name="Han C.S."/>
            <person name="Hauser L.J."/>
            <person name="Ivanova N.N."/>
            <person name="Kyrpides N.C."/>
            <person name="Land M.L."/>
            <person name="Lapidus A."/>
            <person name="Lucas S."/>
            <person name="Ovchinnikova G."/>
            <person name="Pitluck S."/>
            <person name="Tapia R."/>
            <person name="Woyke T."/>
            <person name="Boyum J."/>
            <person name="Mead D."/>
            <person name="Weimer P.J."/>
        </authorList>
    </citation>
    <scope>NUCLEOTIDE SEQUENCE [LARGE SCALE GENOMIC DNA]</scope>
    <source>
        <strain evidence="15">ATCC 27210 / DSM 20455 / JCM 14654 / NCDO 2250 / 7</strain>
    </source>
</reference>
<feature type="transmembrane region" description="Helical" evidence="13">
    <location>
        <begin position="282"/>
        <end position="304"/>
    </location>
</feature>
<dbReference type="eggNOG" id="COG0534">
    <property type="taxonomic scope" value="Bacteria"/>
</dbReference>
<comment type="similarity">
    <text evidence="3">Belongs to the multi antimicrobial extrusion (MATE) (TC 2.A.66.1) family.</text>
</comment>
<accession>E6UH61</accession>
<dbReference type="InterPro" id="IPR050222">
    <property type="entry name" value="MATE_MdtK"/>
</dbReference>
<keyword evidence="7" id="KW-1003">Cell membrane</keyword>
<evidence type="ECO:0000256" key="7">
    <source>
        <dbReference type="ARBA" id="ARBA00022475"/>
    </source>
</evidence>
<dbReference type="GO" id="GO:0042910">
    <property type="term" value="F:xenobiotic transmembrane transporter activity"/>
    <property type="evidence" value="ECO:0007669"/>
    <property type="project" value="InterPro"/>
</dbReference>
<dbReference type="EMBL" id="CP002403">
    <property type="protein sequence ID" value="ADU22053.1"/>
    <property type="molecule type" value="Genomic_DNA"/>
</dbReference>
<dbReference type="OrthoDB" id="9776324at2"/>
<dbReference type="GO" id="GO:0005886">
    <property type="term" value="C:plasma membrane"/>
    <property type="evidence" value="ECO:0007669"/>
    <property type="project" value="UniProtKB-SubCell"/>
</dbReference>